<evidence type="ECO:0000313" key="2">
    <source>
        <dbReference type="Proteomes" id="UP000654075"/>
    </source>
</evidence>
<reference evidence="1" key="1">
    <citation type="submission" date="2021-02" db="EMBL/GenBank/DDBJ databases">
        <authorList>
            <person name="Dougan E. K."/>
            <person name="Rhodes N."/>
            <person name="Thang M."/>
            <person name="Chan C."/>
        </authorList>
    </citation>
    <scope>NUCLEOTIDE SEQUENCE</scope>
</reference>
<comment type="caution">
    <text evidence="1">The sequence shown here is derived from an EMBL/GenBank/DDBJ whole genome shotgun (WGS) entry which is preliminary data.</text>
</comment>
<sequence>MDSFKIGQAPQSPNRAKTREIYAKNDWMVRSSSLRTVAATHMRLEGDHPLHDMRMTSPHCAKGEAGRPDQRWFKSHATTFAKYGIYPGQGIQGLYMRDRNTGVWYKDNPDRLWHKEMQAPKQSPVCQSNMNWVSVNHANMTIKHQPF</sequence>
<dbReference type="EMBL" id="CAJNNV010030123">
    <property type="protein sequence ID" value="CAE8631407.1"/>
    <property type="molecule type" value="Genomic_DNA"/>
</dbReference>
<proteinExistence type="predicted"/>
<name>A0A813H174_POLGL</name>
<accession>A0A813H174</accession>
<evidence type="ECO:0000313" key="1">
    <source>
        <dbReference type="EMBL" id="CAE8631407.1"/>
    </source>
</evidence>
<dbReference type="OrthoDB" id="5519740at2759"/>
<organism evidence="1 2">
    <name type="scientific">Polarella glacialis</name>
    <name type="common">Dinoflagellate</name>
    <dbReference type="NCBI Taxonomy" id="89957"/>
    <lineage>
        <taxon>Eukaryota</taxon>
        <taxon>Sar</taxon>
        <taxon>Alveolata</taxon>
        <taxon>Dinophyceae</taxon>
        <taxon>Suessiales</taxon>
        <taxon>Suessiaceae</taxon>
        <taxon>Polarella</taxon>
    </lineage>
</organism>
<dbReference type="AlphaFoldDB" id="A0A813H174"/>
<dbReference type="Proteomes" id="UP000654075">
    <property type="component" value="Unassembled WGS sequence"/>
</dbReference>
<keyword evidence="2" id="KW-1185">Reference proteome</keyword>
<protein>
    <submittedName>
        <fullName evidence="1">Uncharacterized protein</fullName>
    </submittedName>
</protein>
<gene>
    <name evidence="1" type="ORF">PGLA1383_LOCUS47523</name>
</gene>